<keyword evidence="3" id="KW-1185">Reference proteome</keyword>
<dbReference type="PANTHER" id="PTHR13939:SF0">
    <property type="entry name" value="NMN AMIDOHYDROLASE-LIKE PROTEIN YFAY"/>
    <property type="match status" value="1"/>
</dbReference>
<gene>
    <name evidence="2" type="ORF">VEZ01S_08_02030</name>
</gene>
<dbReference type="InterPro" id="IPR008135">
    <property type="entry name" value="Competence-induced_CinA"/>
</dbReference>
<comment type="caution">
    <text evidence="2">The sequence shown here is derived from an EMBL/GenBank/DDBJ whole genome shotgun (WGS) entry which is preliminary data.</text>
</comment>
<reference evidence="2 3" key="1">
    <citation type="submission" date="2013-09" db="EMBL/GenBank/DDBJ databases">
        <title>Whole genome shotgun sequence of Vibrio ezurae NBRC 102218.</title>
        <authorList>
            <person name="Yoshida I."/>
            <person name="Hosoyama A."/>
            <person name="Numata M."/>
            <person name="Hashimoto M."/>
            <person name="Hosoyama Y."/>
            <person name="Tsuchikane K."/>
            <person name="Noguchi M."/>
            <person name="Hirakata S."/>
            <person name="Ichikawa N."/>
            <person name="Ohji S."/>
            <person name="Yamazoe A."/>
            <person name="Fujita N."/>
        </authorList>
    </citation>
    <scope>NUCLEOTIDE SEQUENCE [LARGE SCALE GENOMIC DNA]</scope>
    <source>
        <strain evidence="2 3">NBRC 102218</strain>
    </source>
</reference>
<dbReference type="RefSeq" id="WP_021712878.1">
    <property type="nucleotide sequence ID" value="NZ_BATM01000008.1"/>
</dbReference>
<dbReference type="Pfam" id="PF00994">
    <property type="entry name" value="MoCF_biosynth"/>
    <property type="match status" value="1"/>
</dbReference>
<dbReference type="eggNOG" id="COG1058">
    <property type="taxonomic scope" value="Bacteria"/>
</dbReference>
<proteinExistence type="predicted"/>
<evidence type="ECO:0000313" key="3">
    <source>
        <dbReference type="Proteomes" id="UP000016562"/>
    </source>
</evidence>
<dbReference type="Gene3D" id="3.40.980.10">
    <property type="entry name" value="MoaB/Mog-like domain"/>
    <property type="match status" value="1"/>
</dbReference>
<evidence type="ECO:0000313" key="2">
    <source>
        <dbReference type="EMBL" id="GAD79167.1"/>
    </source>
</evidence>
<dbReference type="PIRSF" id="PIRSF006728">
    <property type="entry name" value="CinA"/>
    <property type="match status" value="1"/>
</dbReference>
<name>U3B119_9VIBR</name>
<dbReference type="SMART" id="SM00852">
    <property type="entry name" value="MoCF_biosynth"/>
    <property type="match status" value="1"/>
</dbReference>
<dbReference type="Proteomes" id="UP000016562">
    <property type="component" value="Unassembled WGS sequence"/>
</dbReference>
<evidence type="ECO:0000259" key="1">
    <source>
        <dbReference type="SMART" id="SM00852"/>
    </source>
</evidence>
<dbReference type="InterPro" id="IPR050101">
    <property type="entry name" value="CinA"/>
</dbReference>
<dbReference type="InterPro" id="IPR001453">
    <property type="entry name" value="MoaB/Mog_dom"/>
</dbReference>
<organism evidence="2 3">
    <name type="scientific">Vibrio ezurae NBRC 102218</name>
    <dbReference type="NCBI Taxonomy" id="1219080"/>
    <lineage>
        <taxon>Bacteria</taxon>
        <taxon>Pseudomonadati</taxon>
        <taxon>Pseudomonadota</taxon>
        <taxon>Gammaproteobacteria</taxon>
        <taxon>Vibrionales</taxon>
        <taxon>Vibrionaceae</taxon>
        <taxon>Vibrio</taxon>
    </lineage>
</organism>
<dbReference type="AlphaFoldDB" id="U3B119"/>
<dbReference type="STRING" id="1219080.VEZ01S_08_02030"/>
<dbReference type="EMBL" id="BATM01000008">
    <property type="protein sequence ID" value="GAD79167.1"/>
    <property type="molecule type" value="Genomic_DNA"/>
</dbReference>
<sequence length="423" mass="47408">MMKTLEEYPLSQQSDASVPRIAMLSTGEEVLFGDIVDTNASWLSSYLFEHGFQMTTRTTVGDSLQAISHSLSALALEHDIVIVNGGLGPTSDDMTAEAAAHCAGVGLELHDEWVERIKQMFAQWQRPMPESNIKQAMLPKGSTLLDNPRGTACGFRCEINGALCYFTPGVPHEFKSMVNQQIVPDMLARFNGVEQKQIHRIYTFGLSESGIANQIELLDRPAKVTMGYRSALPFIEVKVFYSELDPQVEQFLHRVEHDLQANIVSINMDIRDKTLALLKQRQCHLNIFDHSTHGYLHQWLAKAATAQQVVVNSVNVAHRASEAPNQDSQQMLEQRYSQYSFERVGGHGLLILDMPSGGVQITLEDQCNILSQTIDFKRDYSQKARSVVISAIAIDMLRRHLESKERFANYGNVTRVASSIKKL</sequence>
<protein>
    <recommendedName>
        <fullName evidence="1">MoaB/Mog domain-containing protein</fullName>
    </recommendedName>
</protein>
<feature type="domain" description="MoaB/Mog" evidence="1">
    <location>
        <begin position="22"/>
        <end position="189"/>
    </location>
</feature>
<dbReference type="NCBIfam" id="TIGR00177">
    <property type="entry name" value="molyb_syn"/>
    <property type="match status" value="1"/>
</dbReference>
<dbReference type="InterPro" id="IPR036425">
    <property type="entry name" value="MoaB/Mog-like_dom_sf"/>
</dbReference>
<accession>U3B119</accession>
<dbReference type="SUPFAM" id="SSF53218">
    <property type="entry name" value="Molybdenum cofactor biosynthesis proteins"/>
    <property type="match status" value="1"/>
</dbReference>
<dbReference type="CDD" id="cd00885">
    <property type="entry name" value="cinA"/>
    <property type="match status" value="1"/>
</dbReference>
<dbReference type="PANTHER" id="PTHR13939">
    <property type="entry name" value="NICOTINAMIDE-NUCLEOTIDE AMIDOHYDROLASE PNCC"/>
    <property type="match status" value="1"/>
</dbReference>